<dbReference type="Pfam" id="PF00156">
    <property type="entry name" value="Pribosyltran"/>
    <property type="match status" value="1"/>
</dbReference>
<name>A0A382M7E0_9ZZZZ</name>
<keyword evidence="2" id="KW-0805">Transcription regulation</keyword>
<dbReference type="AlphaFoldDB" id="A0A382M7E0"/>
<evidence type="ECO:0000256" key="2">
    <source>
        <dbReference type="ARBA" id="ARBA00023015"/>
    </source>
</evidence>
<evidence type="ECO:0000256" key="3">
    <source>
        <dbReference type="ARBA" id="ARBA00023163"/>
    </source>
</evidence>
<dbReference type="HAMAP" id="MF_01219">
    <property type="entry name" value="PyrR"/>
    <property type="match status" value="1"/>
</dbReference>
<keyword evidence="3" id="KW-0804">Transcription</keyword>
<feature type="domain" description="Phosphoribosyltransferase" evidence="4">
    <location>
        <begin position="9"/>
        <end position="151"/>
    </location>
</feature>
<dbReference type="PANTHER" id="PTHR11608:SF0">
    <property type="entry name" value="BIFUNCTIONAL PROTEIN PYRR"/>
    <property type="match status" value="1"/>
</dbReference>
<dbReference type="Gene3D" id="3.40.50.2020">
    <property type="match status" value="1"/>
</dbReference>
<dbReference type="PANTHER" id="PTHR11608">
    <property type="entry name" value="BIFUNCTIONAL PROTEIN PYRR"/>
    <property type="match status" value="1"/>
</dbReference>
<feature type="non-terminal residue" evidence="5">
    <location>
        <position position="182"/>
    </location>
</feature>
<accession>A0A382M7E0</accession>
<proteinExistence type="inferred from homology"/>
<dbReference type="NCBIfam" id="NF003545">
    <property type="entry name" value="PRK05205.1-1"/>
    <property type="match status" value="1"/>
</dbReference>
<dbReference type="InterPro" id="IPR050137">
    <property type="entry name" value="PyrR_bifunctional"/>
</dbReference>
<evidence type="ECO:0000313" key="5">
    <source>
        <dbReference type="EMBL" id="SVC44518.1"/>
    </source>
</evidence>
<dbReference type="FunFam" id="3.40.50.2020:FF:000020">
    <property type="entry name" value="Bifunctional protein PyrR"/>
    <property type="match status" value="1"/>
</dbReference>
<comment type="similarity">
    <text evidence="1">Belongs to the purine/pyrimidine phosphoribosyltransferase family. PyrR subfamily.</text>
</comment>
<dbReference type="InterPro" id="IPR023050">
    <property type="entry name" value="PyrR"/>
</dbReference>
<dbReference type="SUPFAM" id="SSF53271">
    <property type="entry name" value="PRTase-like"/>
    <property type="match status" value="1"/>
</dbReference>
<dbReference type="CDD" id="cd06223">
    <property type="entry name" value="PRTases_typeI"/>
    <property type="match status" value="1"/>
</dbReference>
<organism evidence="5">
    <name type="scientific">marine metagenome</name>
    <dbReference type="NCBI Taxonomy" id="408172"/>
    <lineage>
        <taxon>unclassified sequences</taxon>
        <taxon>metagenomes</taxon>
        <taxon>ecological metagenomes</taxon>
    </lineage>
</organism>
<dbReference type="EMBL" id="UINC01091613">
    <property type="protein sequence ID" value="SVC44518.1"/>
    <property type="molecule type" value="Genomic_DNA"/>
</dbReference>
<reference evidence="5" key="1">
    <citation type="submission" date="2018-05" db="EMBL/GenBank/DDBJ databases">
        <authorList>
            <person name="Lanie J.A."/>
            <person name="Ng W.-L."/>
            <person name="Kazmierczak K.M."/>
            <person name="Andrzejewski T.M."/>
            <person name="Davidsen T.M."/>
            <person name="Wayne K.J."/>
            <person name="Tettelin H."/>
            <person name="Glass J.I."/>
            <person name="Rusch D."/>
            <person name="Podicherti R."/>
            <person name="Tsui H.-C.T."/>
            <person name="Winkler M.E."/>
        </authorList>
    </citation>
    <scope>NUCLEOTIDE SEQUENCE</scope>
</reference>
<sequence length="182" mass="20684">MNKNNRRPILDTKGMSRVMNRIAHQVIERNHGAAGIAIVGIRRRGDWLAKRLAERIRSIENIDVPFGALDINLYRDDFQMRSSQPIVRTSEIPFDVEDRTIVLVDDVLYTGRTIRAALDELTDYGRPKSIQLAVLINRDGRELPIQADYTGEQVPIAPDENVVVRVQEVDGADNVMVERKPQ</sequence>
<dbReference type="InterPro" id="IPR000836">
    <property type="entry name" value="PRTase_dom"/>
</dbReference>
<dbReference type="InterPro" id="IPR029057">
    <property type="entry name" value="PRTase-like"/>
</dbReference>
<dbReference type="NCBIfam" id="NF003549">
    <property type="entry name" value="PRK05205.1-5"/>
    <property type="match status" value="1"/>
</dbReference>
<gene>
    <name evidence="5" type="ORF">METZ01_LOCUS297372</name>
</gene>
<evidence type="ECO:0000256" key="1">
    <source>
        <dbReference type="ARBA" id="ARBA00005565"/>
    </source>
</evidence>
<protein>
    <recommendedName>
        <fullName evidence="4">Phosphoribosyltransferase domain-containing protein</fullName>
    </recommendedName>
</protein>
<evidence type="ECO:0000259" key="4">
    <source>
        <dbReference type="Pfam" id="PF00156"/>
    </source>
</evidence>